<dbReference type="AlphaFoldDB" id="A0A3E1KL84"/>
<comment type="caution">
    <text evidence="2">The sequence shown here is derived from an EMBL/GenBank/DDBJ whole genome shotgun (WGS) entry which is preliminary data.</text>
</comment>
<sequence>MERPCRKRGPGRGAGLGVRVRGEAPVCSNANSASPVPSSGAARHLLPMGEGCPQHVPLN</sequence>
<organism evidence="2 3">
    <name type="scientific">Xanthomonas nasturtii</name>
    <dbReference type="NCBI Taxonomy" id="1843581"/>
    <lineage>
        <taxon>Bacteria</taxon>
        <taxon>Pseudomonadati</taxon>
        <taxon>Pseudomonadota</taxon>
        <taxon>Gammaproteobacteria</taxon>
        <taxon>Lysobacterales</taxon>
        <taxon>Lysobacteraceae</taxon>
        <taxon>Xanthomonas</taxon>
    </lineage>
</organism>
<proteinExistence type="predicted"/>
<dbReference type="EMBL" id="QUZM01000014">
    <property type="protein sequence ID" value="RFF39654.1"/>
    <property type="molecule type" value="Genomic_DNA"/>
</dbReference>
<dbReference type="Proteomes" id="UP000259570">
    <property type="component" value="Unassembled WGS sequence"/>
</dbReference>
<name>A0A3E1KL84_9XANT</name>
<evidence type="ECO:0000256" key="1">
    <source>
        <dbReference type="SAM" id="MobiDB-lite"/>
    </source>
</evidence>
<protein>
    <submittedName>
        <fullName evidence="2">Uncharacterized protein</fullName>
    </submittedName>
</protein>
<accession>A0A3E1KL84</accession>
<reference evidence="2 3" key="1">
    <citation type="submission" date="2018-08" db="EMBL/GenBank/DDBJ databases">
        <title>Genome sequencing of X. nasturtii WHRI 8984.</title>
        <authorList>
            <person name="Studholme D.J."/>
            <person name="Mchugh J."/>
            <person name="Vicente J."/>
        </authorList>
    </citation>
    <scope>NUCLEOTIDE SEQUENCE [LARGE SCALE GENOMIC DNA]</scope>
    <source>
        <strain evidence="2 3">WHRI 8984</strain>
    </source>
</reference>
<evidence type="ECO:0000313" key="2">
    <source>
        <dbReference type="EMBL" id="RFF39654.1"/>
    </source>
</evidence>
<feature type="region of interest" description="Disordered" evidence="1">
    <location>
        <begin position="27"/>
        <end position="59"/>
    </location>
</feature>
<gene>
    <name evidence="2" type="ORF">DZD52_09560</name>
</gene>
<feature type="compositionally biased region" description="Low complexity" evidence="1">
    <location>
        <begin position="28"/>
        <end position="42"/>
    </location>
</feature>
<evidence type="ECO:0000313" key="3">
    <source>
        <dbReference type="Proteomes" id="UP000259570"/>
    </source>
</evidence>